<proteinExistence type="predicted"/>
<evidence type="ECO:0000313" key="2">
    <source>
        <dbReference type="EMBL" id="CAL1583916.1"/>
    </source>
</evidence>
<reference evidence="2 3" key="1">
    <citation type="submission" date="2024-04" db="EMBL/GenBank/DDBJ databases">
        <authorList>
            <person name="Waldvogel A.-M."/>
            <person name="Schoenle A."/>
        </authorList>
    </citation>
    <scope>NUCLEOTIDE SEQUENCE [LARGE SCALE GENOMIC DNA]</scope>
</reference>
<dbReference type="EMBL" id="OZ035838">
    <property type="protein sequence ID" value="CAL1583916.1"/>
    <property type="molecule type" value="Genomic_DNA"/>
</dbReference>
<keyword evidence="3" id="KW-1185">Reference proteome</keyword>
<protein>
    <submittedName>
        <fullName evidence="2">Uncharacterized protein</fullName>
    </submittedName>
</protein>
<dbReference type="Proteomes" id="UP001497482">
    <property type="component" value="Chromosome 16"/>
</dbReference>
<gene>
    <name evidence="2" type="ORF">KC01_LOCUS14325</name>
</gene>
<dbReference type="AlphaFoldDB" id="A0AAV2K685"/>
<accession>A0AAV2K685</accession>
<sequence>MRPKKAENDAVLRLTSHRRRGPSSRVREVEMQLFSVNSPGREESWYLGEAHDLPALRVSSADTCGADSRRTWRVSGQMFEAQTVMFELLTRASVSG</sequence>
<evidence type="ECO:0000313" key="3">
    <source>
        <dbReference type="Proteomes" id="UP001497482"/>
    </source>
</evidence>
<feature type="region of interest" description="Disordered" evidence="1">
    <location>
        <begin position="1"/>
        <end position="26"/>
    </location>
</feature>
<organism evidence="2 3">
    <name type="scientific">Knipowitschia caucasica</name>
    <name type="common">Caucasian dwarf goby</name>
    <name type="synonym">Pomatoschistus caucasicus</name>
    <dbReference type="NCBI Taxonomy" id="637954"/>
    <lineage>
        <taxon>Eukaryota</taxon>
        <taxon>Metazoa</taxon>
        <taxon>Chordata</taxon>
        <taxon>Craniata</taxon>
        <taxon>Vertebrata</taxon>
        <taxon>Euteleostomi</taxon>
        <taxon>Actinopterygii</taxon>
        <taxon>Neopterygii</taxon>
        <taxon>Teleostei</taxon>
        <taxon>Neoteleostei</taxon>
        <taxon>Acanthomorphata</taxon>
        <taxon>Gobiaria</taxon>
        <taxon>Gobiiformes</taxon>
        <taxon>Gobioidei</taxon>
        <taxon>Gobiidae</taxon>
        <taxon>Gobiinae</taxon>
        <taxon>Knipowitschia</taxon>
    </lineage>
</organism>
<feature type="compositionally biased region" description="Basic and acidic residues" evidence="1">
    <location>
        <begin position="1"/>
        <end position="10"/>
    </location>
</feature>
<evidence type="ECO:0000256" key="1">
    <source>
        <dbReference type="SAM" id="MobiDB-lite"/>
    </source>
</evidence>
<name>A0AAV2K685_KNICA</name>